<reference evidence="1" key="1">
    <citation type="submission" date="2018-05" db="EMBL/GenBank/DDBJ databases">
        <title>Draft genome of Mucuna pruriens seed.</title>
        <authorList>
            <person name="Nnadi N.E."/>
            <person name="Vos R."/>
            <person name="Hasami M.H."/>
            <person name="Devisetty U.K."/>
            <person name="Aguiy J.C."/>
        </authorList>
    </citation>
    <scope>NUCLEOTIDE SEQUENCE [LARGE SCALE GENOMIC DNA]</scope>
    <source>
        <strain evidence="1">JCA_2017</strain>
    </source>
</reference>
<protein>
    <submittedName>
        <fullName evidence="1">Uncharacterized protein</fullName>
    </submittedName>
</protein>
<gene>
    <name evidence="1" type="ORF">CR513_01126</name>
</gene>
<feature type="non-terminal residue" evidence="1">
    <location>
        <position position="1"/>
    </location>
</feature>
<proteinExistence type="predicted"/>
<evidence type="ECO:0000313" key="1">
    <source>
        <dbReference type="EMBL" id="RDY13894.1"/>
    </source>
</evidence>
<evidence type="ECO:0000313" key="2">
    <source>
        <dbReference type="Proteomes" id="UP000257109"/>
    </source>
</evidence>
<dbReference type="EMBL" id="QJKJ01000179">
    <property type="protein sequence ID" value="RDY13894.1"/>
    <property type="molecule type" value="Genomic_DNA"/>
</dbReference>
<name>A0A371IFY6_MUCPR</name>
<accession>A0A371IFY6</accession>
<dbReference type="AlphaFoldDB" id="A0A371IFY6"/>
<dbReference type="Proteomes" id="UP000257109">
    <property type="component" value="Unassembled WGS sequence"/>
</dbReference>
<sequence>MSTGLQSSMLISKNKSSTYFGIEIFLTLIKPPQYQENTSILQGFSSQIHLSNTSKLEHHRPVDCENQNPRCTKATHPKIQGDNIKIEGRGPCMERT</sequence>
<keyword evidence="2" id="KW-1185">Reference proteome</keyword>
<organism evidence="1 2">
    <name type="scientific">Mucuna pruriens</name>
    <name type="common">Velvet bean</name>
    <name type="synonym">Dolichos pruriens</name>
    <dbReference type="NCBI Taxonomy" id="157652"/>
    <lineage>
        <taxon>Eukaryota</taxon>
        <taxon>Viridiplantae</taxon>
        <taxon>Streptophyta</taxon>
        <taxon>Embryophyta</taxon>
        <taxon>Tracheophyta</taxon>
        <taxon>Spermatophyta</taxon>
        <taxon>Magnoliopsida</taxon>
        <taxon>eudicotyledons</taxon>
        <taxon>Gunneridae</taxon>
        <taxon>Pentapetalae</taxon>
        <taxon>rosids</taxon>
        <taxon>fabids</taxon>
        <taxon>Fabales</taxon>
        <taxon>Fabaceae</taxon>
        <taxon>Papilionoideae</taxon>
        <taxon>50 kb inversion clade</taxon>
        <taxon>NPAAA clade</taxon>
        <taxon>indigoferoid/millettioid clade</taxon>
        <taxon>Phaseoleae</taxon>
        <taxon>Mucuna</taxon>
    </lineage>
</organism>
<comment type="caution">
    <text evidence="1">The sequence shown here is derived from an EMBL/GenBank/DDBJ whole genome shotgun (WGS) entry which is preliminary data.</text>
</comment>